<dbReference type="PRINTS" id="PR00469">
    <property type="entry name" value="PNDRDTASEII"/>
</dbReference>
<evidence type="ECO:0000256" key="2">
    <source>
        <dbReference type="ARBA" id="ARBA00023002"/>
    </source>
</evidence>
<dbReference type="RefSeq" id="WP_068133838.1">
    <property type="nucleotide sequence ID" value="NZ_AP014924.1"/>
</dbReference>
<organism evidence="4 5">
    <name type="scientific">Limnochorda pilosa</name>
    <dbReference type="NCBI Taxonomy" id="1555112"/>
    <lineage>
        <taxon>Bacteria</taxon>
        <taxon>Bacillati</taxon>
        <taxon>Bacillota</taxon>
        <taxon>Limnochordia</taxon>
        <taxon>Limnochordales</taxon>
        <taxon>Limnochordaceae</taxon>
        <taxon>Limnochorda</taxon>
    </lineage>
</organism>
<dbReference type="GO" id="GO:0016491">
    <property type="term" value="F:oxidoreductase activity"/>
    <property type="evidence" value="ECO:0007669"/>
    <property type="project" value="UniProtKB-KW"/>
</dbReference>
<gene>
    <name evidence="4" type="ORF">LIP_0504</name>
</gene>
<dbReference type="InterPro" id="IPR023753">
    <property type="entry name" value="FAD/NAD-binding_dom"/>
</dbReference>
<dbReference type="STRING" id="1555112.LIP_0504"/>
<dbReference type="InterPro" id="IPR050097">
    <property type="entry name" value="Ferredoxin-NADP_redctase_2"/>
</dbReference>
<sequence length="189" mass="19895">MQFDVAVVGGGAAGGSAAIFLAKAELKTLVLDNDKGQTRRAWIENHYGLAGGVSGPDLVDAGQRQAQRLGAEWEIGQVVEITREDGGFALKIEDGRRFEAKQVLLATGAAMSLAEALNLEFTDGRETRYPRVVKVDLDGRTSEPGIWAAGILAGASAHTIITAGHGAQVAVGLISETQGKRHVQHDALK</sequence>
<keyword evidence="5" id="KW-1185">Reference proteome</keyword>
<dbReference type="PRINTS" id="PR00368">
    <property type="entry name" value="FADPNR"/>
</dbReference>
<reference evidence="5" key="2">
    <citation type="journal article" date="2016" name="Int. J. Syst. Evol. Microbiol.">
        <title>Complete genome sequence and cell structure of Limnochorda pilosa, a Gram-negative spore-former within the phylum Firmicutes.</title>
        <authorList>
            <person name="Watanabe M."/>
            <person name="Kojima H."/>
            <person name="Fukui M."/>
        </authorList>
    </citation>
    <scope>NUCLEOTIDE SEQUENCE [LARGE SCALE GENOMIC DNA]</scope>
    <source>
        <strain evidence="5">HC45</strain>
    </source>
</reference>
<evidence type="ECO:0000256" key="1">
    <source>
        <dbReference type="ARBA" id="ARBA00022630"/>
    </source>
</evidence>
<dbReference type="OrthoDB" id="5345169at2"/>
<reference evidence="5" key="1">
    <citation type="submission" date="2015-07" db="EMBL/GenBank/DDBJ databases">
        <title>Complete genome sequence and phylogenetic analysis of Limnochorda pilosa.</title>
        <authorList>
            <person name="Watanabe M."/>
            <person name="Kojima H."/>
            <person name="Fukui M."/>
        </authorList>
    </citation>
    <scope>NUCLEOTIDE SEQUENCE [LARGE SCALE GENOMIC DNA]</scope>
    <source>
        <strain evidence="5">HC45</strain>
    </source>
</reference>
<keyword evidence="1" id="KW-0285">Flavoprotein</keyword>
<dbReference type="Proteomes" id="UP000065807">
    <property type="component" value="Chromosome"/>
</dbReference>
<dbReference type="EMBL" id="AP014924">
    <property type="protein sequence ID" value="BAS26361.1"/>
    <property type="molecule type" value="Genomic_DNA"/>
</dbReference>
<dbReference type="InterPro" id="IPR036188">
    <property type="entry name" value="FAD/NAD-bd_sf"/>
</dbReference>
<evidence type="ECO:0000313" key="5">
    <source>
        <dbReference type="Proteomes" id="UP000065807"/>
    </source>
</evidence>
<evidence type="ECO:0000259" key="3">
    <source>
        <dbReference type="Pfam" id="PF07992"/>
    </source>
</evidence>
<proteinExistence type="predicted"/>
<dbReference type="Pfam" id="PF07992">
    <property type="entry name" value="Pyr_redox_2"/>
    <property type="match status" value="1"/>
</dbReference>
<dbReference type="KEGG" id="lpil:LIP_0504"/>
<dbReference type="SUPFAM" id="SSF51905">
    <property type="entry name" value="FAD/NAD(P)-binding domain"/>
    <property type="match status" value="1"/>
</dbReference>
<dbReference type="AlphaFoldDB" id="A0A0K2SGW9"/>
<feature type="domain" description="FAD/NAD(P)-binding" evidence="3">
    <location>
        <begin position="3"/>
        <end position="109"/>
    </location>
</feature>
<name>A0A0K2SGW9_LIMPI</name>
<protein>
    <submittedName>
        <fullName evidence="4">FAD-dependent pyridine nucleotide-disulfide oxidoreductase</fullName>
    </submittedName>
</protein>
<accession>A0A0K2SGW9</accession>
<dbReference type="Gene3D" id="3.50.50.60">
    <property type="entry name" value="FAD/NAD(P)-binding domain"/>
    <property type="match status" value="1"/>
</dbReference>
<dbReference type="PANTHER" id="PTHR48105">
    <property type="entry name" value="THIOREDOXIN REDUCTASE 1-RELATED-RELATED"/>
    <property type="match status" value="1"/>
</dbReference>
<keyword evidence="2" id="KW-0560">Oxidoreductase</keyword>
<evidence type="ECO:0000313" key="4">
    <source>
        <dbReference type="EMBL" id="BAS26361.1"/>
    </source>
</evidence>